<keyword evidence="8" id="KW-1133">Transmembrane helix</keyword>
<protein>
    <recommendedName>
        <fullName evidence="3">Glutamine--fructose-6-phosphate aminotransferase [isomerizing]</fullName>
        <ecNumber evidence="2">2.6.1.16</ecNumber>
    </recommendedName>
</protein>
<dbReference type="PROSITE" id="PS51278">
    <property type="entry name" value="GATASE_TYPE_2"/>
    <property type="match status" value="1"/>
</dbReference>
<keyword evidence="6" id="KW-0677">Repeat</keyword>
<dbReference type="InterPro" id="IPR017932">
    <property type="entry name" value="GATase_2_dom"/>
</dbReference>
<feature type="domain" description="Glutamine amidotransferase type-2" evidence="9">
    <location>
        <begin position="2"/>
        <end position="220"/>
    </location>
</feature>
<dbReference type="InterPro" id="IPR046348">
    <property type="entry name" value="SIS_dom_sf"/>
</dbReference>
<comment type="catalytic activity">
    <reaction evidence="1">
        <text>D-fructose 6-phosphate + L-glutamine = D-glucosamine 6-phosphate + L-glutamate</text>
        <dbReference type="Rhea" id="RHEA:13237"/>
        <dbReference type="ChEBI" id="CHEBI:29985"/>
        <dbReference type="ChEBI" id="CHEBI:58359"/>
        <dbReference type="ChEBI" id="CHEBI:58725"/>
        <dbReference type="ChEBI" id="CHEBI:61527"/>
        <dbReference type="EC" id="2.6.1.16"/>
    </reaction>
</comment>
<dbReference type="CDD" id="cd05008">
    <property type="entry name" value="SIS_GlmS_GlmD_1"/>
    <property type="match status" value="1"/>
</dbReference>
<dbReference type="Pfam" id="PF13537">
    <property type="entry name" value="GATase_7"/>
    <property type="match status" value="1"/>
</dbReference>
<dbReference type="InterPro" id="IPR035466">
    <property type="entry name" value="GlmS/AgaS_SIS"/>
</dbReference>
<dbReference type="PANTHER" id="PTHR10937:SF0">
    <property type="entry name" value="GLUTAMINE--FRUCTOSE-6-PHOSPHATE TRANSAMINASE (ISOMERIZING)"/>
    <property type="match status" value="1"/>
</dbReference>
<keyword evidence="8" id="KW-0812">Transmembrane</keyword>
<evidence type="ECO:0000256" key="5">
    <source>
        <dbReference type="ARBA" id="ARBA00022679"/>
    </source>
</evidence>
<dbReference type="GO" id="GO:0006047">
    <property type="term" value="P:UDP-N-acetylglucosamine metabolic process"/>
    <property type="evidence" value="ECO:0007669"/>
    <property type="project" value="TreeGrafter"/>
</dbReference>
<dbReference type="Proteomes" id="UP000229816">
    <property type="component" value="Unassembled WGS sequence"/>
</dbReference>
<dbReference type="SUPFAM" id="SSF56235">
    <property type="entry name" value="N-terminal nucleophile aminohydrolases (Ntn hydrolases)"/>
    <property type="match status" value="1"/>
</dbReference>
<evidence type="ECO:0000256" key="2">
    <source>
        <dbReference type="ARBA" id="ARBA00012916"/>
    </source>
</evidence>
<accession>A0A2M8ES96</accession>
<sequence length="594" mass="65993">MCGIFGIVSNKEQLIGKKLVIGGKGLAYRGYDSVGCATVSDKKIDLRKDIGKIDEVSQKLKFSKMFGKRGIIQLRWATFGAPSKINAQPHFGCQKSIVGAHNGNIVNNIILRERFKKERHVVRSTNDGETCVHAFDKYYLDGFSPLESICRAYRDLEGDYAYLITTTLENKIYAVKKGSGLVIGLGKGENYVSSDLPSILPFTRKIIQIKDGEAAILSPEKVEIFNLKTGKKIKRAVKKIKESMESVKKEGYPYFLLKEIHEQSKVAKDLLHLLKASSYVQPFIKSIKKAKKIFLVGCGTSFHAALLGSYYFDLLAKVTAIPVLAPQLIRQFGNSLDKNSVAVFISQSGETKDIINAVRFAKQRKSKILGILNVIGSTLISESDIYLPLSCGYEISVPATKTFLNQIILLLFIAAKMGRKNVDLNQLPGLIEKTIKKVKPCCQKVASLLEKSKNLYYEGYGISHPIALEGALKLKEITYLHCEGIFSSEFKHGPLSAIEKGFPVLFVSAPNDIYHILSHINEVSCRDGLTFSVSEPSKILEKTVNVKIDIPKTNQFIFPILAIIPLQLIAYYLSVKKGINPDFPRNLSKTLTVD</sequence>
<keyword evidence="7" id="KW-0315">Glutamine amidotransferase</keyword>
<dbReference type="GO" id="GO:0004360">
    <property type="term" value="F:glutamine-fructose-6-phosphate transaminase (isomerizing) activity"/>
    <property type="evidence" value="ECO:0007669"/>
    <property type="project" value="UniProtKB-EC"/>
</dbReference>
<keyword evidence="4" id="KW-0032">Aminotransferase</keyword>
<dbReference type="GO" id="GO:0006487">
    <property type="term" value="P:protein N-linked glycosylation"/>
    <property type="evidence" value="ECO:0007669"/>
    <property type="project" value="TreeGrafter"/>
</dbReference>
<dbReference type="SUPFAM" id="SSF53697">
    <property type="entry name" value="SIS domain"/>
    <property type="match status" value="1"/>
</dbReference>
<proteinExistence type="predicted"/>
<dbReference type="PROSITE" id="PS51464">
    <property type="entry name" value="SIS"/>
    <property type="match status" value="2"/>
</dbReference>
<evidence type="ECO:0000256" key="6">
    <source>
        <dbReference type="ARBA" id="ARBA00022737"/>
    </source>
</evidence>
<dbReference type="CDD" id="cd05009">
    <property type="entry name" value="SIS_GlmS_GlmD_2"/>
    <property type="match status" value="1"/>
</dbReference>
<dbReference type="NCBIfam" id="TIGR01135">
    <property type="entry name" value="glmS"/>
    <property type="match status" value="1"/>
</dbReference>
<dbReference type="AlphaFoldDB" id="A0A2M8ES96"/>
<evidence type="ECO:0000256" key="1">
    <source>
        <dbReference type="ARBA" id="ARBA00001031"/>
    </source>
</evidence>
<dbReference type="GO" id="GO:0006002">
    <property type="term" value="P:fructose 6-phosphate metabolic process"/>
    <property type="evidence" value="ECO:0007669"/>
    <property type="project" value="TreeGrafter"/>
</dbReference>
<reference evidence="12" key="1">
    <citation type="submission" date="2017-09" db="EMBL/GenBank/DDBJ databases">
        <title>Depth-based differentiation of microbial function through sediment-hosted aquifers and enrichment of novel symbionts in the deep terrestrial subsurface.</title>
        <authorList>
            <person name="Probst A.J."/>
            <person name="Ladd B."/>
            <person name="Jarett J.K."/>
            <person name="Geller-Mcgrath D.E."/>
            <person name="Sieber C.M.K."/>
            <person name="Emerson J.B."/>
            <person name="Anantharaman K."/>
            <person name="Thomas B.C."/>
            <person name="Malmstrom R."/>
            <person name="Stieglmeier M."/>
            <person name="Klingl A."/>
            <person name="Woyke T."/>
            <person name="Ryan C.M."/>
            <person name="Banfield J.F."/>
        </authorList>
    </citation>
    <scope>NUCLEOTIDE SEQUENCE [LARGE SCALE GENOMIC DNA]</scope>
</reference>
<organism evidence="11 12">
    <name type="scientific">Candidatus Shapirobacteria bacterium CG_4_9_14_0_2_um_filter_39_11</name>
    <dbReference type="NCBI Taxonomy" id="1974478"/>
    <lineage>
        <taxon>Bacteria</taxon>
        <taxon>Candidatus Shapironibacteriota</taxon>
    </lineage>
</organism>
<dbReference type="InterPro" id="IPR035490">
    <property type="entry name" value="GlmS/FrlB_SIS"/>
</dbReference>
<evidence type="ECO:0000259" key="9">
    <source>
        <dbReference type="PROSITE" id="PS51278"/>
    </source>
</evidence>
<feature type="domain" description="SIS" evidence="10">
    <location>
        <begin position="445"/>
        <end position="584"/>
    </location>
</feature>
<evidence type="ECO:0000256" key="4">
    <source>
        <dbReference type="ARBA" id="ARBA00022576"/>
    </source>
</evidence>
<dbReference type="Gene3D" id="3.40.50.10490">
    <property type="entry name" value="Glucose-6-phosphate isomerase like protein, domain 1"/>
    <property type="match status" value="2"/>
</dbReference>
<dbReference type="NCBIfam" id="NF001484">
    <property type="entry name" value="PRK00331.1"/>
    <property type="match status" value="1"/>
</dbReference>
<evidence type="ECO:0000256" key="3">
    <source>
        <dbReference type="ARBA" id="ARBA00016090"/>
    </source>
</evidence>
<dbReference type="InterPro" id="IPR029055">
    <property type="entry name" value="Ntn_hydrolases_N"/>
</dbReference>
<dbReference type="GO" id="GO:0097367">
    <property type="term" value="F:carbohydrate derivative binding"/>
    <property type="evidence" value="ECO:0007669"/>
    <property type="project" value="InterPro"/>
</dbReference>
<evidence type="ECO:0000313" key="12">
    <source>
        <dbReference type="Proteomes" id="UP000229816"/>
    </source>
</evidence>
<evidence type="ECO:0000259" key="10">
    <source>
        <dbReference type="PROSITE" id="PS51464"/>
    </source>
</evidence>
<keyword evidence="8" id="KW-0472">Membrane</keyword>
<dbReference type="EMBL" id="PFSF01000057">
    <property type="protein sequence ID" value="PJC27982.1"/>
    <property type="molecule type" value="Genomic_DNA"/>
</dbReference>
<dbReference type="EC" id="2.6.1.16" evidence="2"/>
<feature type="domain" description="SIS" evidence="10">
    <location>
        <begin position="283"/>
        <end position="423"/>
    </location>
</feature>
<evidence type="ECO:0000256" key="7">
    <source>
        <dbReference type="ARBA" id="ARBA00022962"/>
    </source>
</evidence>
<keyword evidence="5" id="KW-0808">Transferase</keyword>
<evidence type="ECO:0000256" key="8">
    <source>
        <dbReference type="SAM" id="Phobius"/>
    </source>
</evidence>
<dbReference type="PANTHER" id="PTHR10937">
    <property type="entry name" value="GLUCOSAMINE--FRUCTOSE-6-PHOSPHATE AMINOTRANSFERASE, ISOMERIZING"/>
    <property type="match status" value="1"/>
</dbReference>
<dbReference type="InterPro" id="IPR005855">
    <property type="entry name" value="GFAT"/>
</dbReference>
<comment type="caution">
    <text evidence="11">The sequence shown here is derived from an EMBL/GenBank/DDBJ whole genome shotgun (WGS) entry which is preliminary data.</text>
</comment>
<dbReference type="InterPro" id="IPR001347">
    <property type="entry name" value="SIS_dom"/>
</dbReference>
<feature type="transmembrane region" description="Helical" evidence="8">
    <location>
        <begin position="556"/>
        <end position="575"/>
    </location>
</feature>
<evidence type="ECO:0000313" key="11">
    <source>
        <dbReference type="EMBL" id="PJC27982.1"/>
    </source>
</evidence>
<gene>
    <name evidence="11" type="primary">glmS</name>
    <name evidence="11" type="ORF">CO054_02600</name>
</gene>
<name>A0A2M8ES96_9BACT</name>
<dbReference type="Pfam" id="PF01380">
    <property type="entry name" value="SIS"/>
    <property type="match status" value="2"/>
</dbReference>
<dbReference type="Gene3D" id="3.60.20.10">
    <property type="entry name" value="Glutamine Phosphoribosylpyrophosphate, subunit 1, domain 1"/>
    <property type="match status" value="1"/>
</dbReference>